<dbReference type="SUPFAM" id="SSF52833">
    <property type="entry name" value="Thioredoxin-like"/>
    <property type="match status" value="1"/>
</dbReference>
<dbReference type="InterPro" id="IPR010987">
    <property type="entry name" value="Glutathione-S-Trfase_C-like"/>
</dbReference>
<dbReference type="AlphaFoldDB" id="A0A9N8DN15"/>
<dbReference type="CDD" id="cd00570">
    <property type="entry name" value="GST_N_family"/>
    <property type="match status" value="1"/>
</dbReference>
<dbReference type="Gene3D" id="3.40.30.10">
    <property type="entry name" value="Glutaredoxin"/>
    <property type="match status" value="1"/>
</dbReference>
<evidence type="ECO:0000259" key="2">
    <source>
        <dbReference type="PROSITE" id="PS50405"/>
    </source>
</evidence>
<comment type="caution">
    <text evidence="3">The sequence shown here is derived from an EMBL/GenBank/DDBJ whole genome shotgun (WGS) entry which is preliminary data.</text>
</comment>
<gene>
    <name evidence="3" type="ORF">SEMRO_227_G092270.1</name>
</gene>
<dbReference type="Pfam" id="PF02798">
    <property type="entry name" value="GST_N"/>
    <property type="match status" value="1"/>
</dbReference>
<keyword evidence="3" id="KW-0413">Isomerase</keyword>
<dbReference type="PROSITE" id="PS50405">
    <property type="entry name" value="GST_CTER"/>
    <property type="match status" value="1"/>
</dbReference>
<keyword evidence="4" id="KW-1185">Reference proteome</keyword>
<dbReference type="SFLD" id="SFLDS00019">
    <property type="entry name" value="Glutathione_Transferase_(cytos"/>
    <property type="match status" value="1"/>
</dbReference>
<dbReference type="GO" id="GO:0005737">
    <property type="term" value="C:cytoplasm"/>
    <property type="evidence" value="ECO:0007669"/>
    <property type="project" value="TreeGrafter"/>
</dbReference>
<dbReference type="PANTHER" id="PTHR43968:SF6">
    <property type="entry name" value="GLUTATHIONE S-TRANSFERASE OMEGA"/>
    <property type="match status" value="1"/>
</dbReference>
<evidence type="ECO:0000259" key="1">
    <source>
        <dbReference type="PROSITE" id="PS50404"/>
    </source>
</evidence>
<dbReference type="PANTHER" id="PTHR43968">
    <property type="match status" value="1"/>
</dbReference>
<dbReference type="InterPro" id="IPR004045">
    <property type="entry name" value="Glutathione_S-Trfase_N"/>
</dbReference>
<dbReference type="PROSITE" id="PS50404">
    <property type="entry name" value="GST_NTER"/>
    <property type="match status" value="1"/>
</dbReference>
<evidence type="ECO:0000313" key="4">
    <source>
        <dbReference type="Proteomes" id="UP001153069"/>
    </source>
</evidence>
<reference evidence="3" key="1">
    <citation type="submission" date="2020-06" db="EMBL/GenBank/DDBJ databases">
        <authorList>
            <consortium name="Plant Systems Biology data submission"/>
        </authorList>
    </citation>
    <scope>NUCLEOTIDE SEQUENCE</scope>
    <source>
        <strain evidence="3">D6</strain>
    </source>
</reference>
<dbReference type="GO" id="GO:0016853">
    <property type="term" value="F:isomerase activity"/>
    <property type="evidence" value="ECO:0007669"/>
    <property type="project" value="UniProtKB-KW"/>
</dbReference>
<feature type="domain" description="GST N-terminal" evidence="1">
    <location>
        <begin position="9"/>
        <end position="93"/>
    </location>
</feature>
<dbReference type="InterPro" id="IPR040079">
    <property type="entry name" value="Glutathione_S-Trfase"/>
</dbReference>
<feature type="domain" description="GST C-terminal" evidence="2">
    <location>
        <begin position="102"/>
        <end position="261"/>
    </location>
</feature>
<dbReference type="Pfam" id="PF13410">
    <property type="entry name" value="GST_C_2"/>
    <property type="match status" value="1"/>
</dbReference>
<accession>A0A9N8DN15</accession>
<dbReference type="InterPro" id="IPR036282">
    <property type="entry name" value="Glutathione-S-Trfase_C_sf"/>
</dbReference>
<dbReference type="EMBL" id="CAICTM010000226">
    <property type="protein sequence ID" value="CAB9505311.1"/>
    <property type="molecule type" value="Genomic_DNA"/>
</dbReference>
<sequence>MTTTESTAKKCVFFDMKHSNSAARIRLWLALKGIGNDRVETKMISSSAQLSEPDFVKINPLKKVPAFVTDHGMPLFEASVIMGYLQDRFGSDFGEPPLLLDTPEDRALVELIVRCHDLYVASANCTQPNFSHTQGALYLDPTPTPFTPAHRTMNAHTRAAKLAELYKQLDWVERTCTVTTNDEDDSPPFLVGNRLTHADLTWYPTMVMIQFMLPRSIGWPDDFLEKRFPKLAKWFGHCRSHHHPIFDKVRNDILEENQKEYDQGWLQGVKEDVKANPEYKWNYILD</sequence>
<organism evidence="3 4">
    <name type="scientific">Seminavis robusta</name>
    <dbReference type="NCBI Taxonomy" id="568900"/>
    <lineage>
        <taxon>Eukaryota</taxon>
        <taxon>Sar</taxon>
        <taxon>Stramenopiles</taxon>
        <taxon>Ochrophyta</taxon>
        <taxon>Bacillariophyta</taxon>
        <taxon>Bacillariophyceae</taxon>
        <taxon>Bacillariophycidae</taxon>
        <taxon>Naviculales</taxon>
        <taxon>Naviculaceae</taxon>
        <taxon>Seminavis</taxon>
    </lineage>
</organism>
<evidence type="ECO:0000313" key="3">
    <source>
        <dbReference type="EMBL" id="CAB9505311.1"/>
    </source>
</evidence>
<dbReference type="InterPro" id="IPR036249">
    <property type="entry name" value="Thioredoxin-like_sf"/>
</dbReference>
<dbReference type="OrthoDB" id="196153at2759"/>
<protein>
    <submittedName>
        <fullName evidence="3">Maleylacetoacetate isomerase</fullName>
    </submittedName>
</protein>
<dbReference type="InterPro" id="IPR050983">
    <property type="entry name" value="GST_Omega/HSP26"/>
</dbReference>
<proteinExistence type="predicted"/>
<dbReference type="Proteomes" id="UP001153069">
    <property type="component" value="Unassembled WGS sequence"/>
</dbReference>
<name>A0A9N8DN15_9STRA</name>
<dbReference type="SUPFAM" id="SSF47616">
    <property type="entry name" value="GST C-terminal domain-like"/>
    <property type="match status" value="1"/>
</dbReference>
<dbReference type="Gene3D" id="1.20.1050.10">
    <property type="match status" value="1"/>
</dbReference>